<dbReference type="STRING" id="320778.ABT57_09305"/>
<organism evidence="1 2">
    <name type="scientific">Photobacterium ganghwense</name>
    <dbReference type="NCBI Taxonomy" id="320778"/>
    <lineage>
        <taxon>Bacteria</taxon>
        <taxon>Pseudomonadati</taxon>
        <taxon>Pseudomonadota</taxon>
        <taxon>Gammaproteobacteria</taxon>
        <taxon>Vibrionales</taxon>
        <taxon>Vibrionaceae</taxon>
        <taxon>Photobacterium</taxon>
    </lineage>
</organism>
<evidence type="ECO:0000313" key="2">
    <source>
        <dbReference type="Proteomes" id="UP000035909"/>
    </source>
</evidence>
<gene>
    <name evidence="1" type="ORF">ABT57_09305</name>
</gene>
<protein>
    <recommendedName>
        <fullName evidence="3">Lon protease</fullName>
    </recommendedName>
</protein>
<dbReference type="AlphaFoldDB" id="A0A0J1HE16"/>
<comment type="caution">
    <text evidence="1">The sequence shown here is derived from an EMBL/GenBank/DDBJ whole genome shotgun (WGS) entry which is preliminary data.</text>
</comment>
<dbReference type="EMBL" id="LDOU01000007">
    <property type="protein sequence ID" value="KLV09866.1"/>
    <property type="molecule type" value="Genomic_DNA"/>
</dbReference>
<dbReference type="Proteomes" id="UP000035909">
    <property type="component" value="Unassembled WGS sequence"/>
</dbReference>
<reference evidence="1 2" key="1">
    <citation type="submission" date="2015-05" db="EMBL/GenBank/DDBJ databases">
        <title>Photobacterium galathea sp. nov.</title>
        <authorList>
            <person name="Machado H."/>
            <person name="Gram L."/>
        </authorList>
    </citation>
    <scope>NUCLEOTIDE SEQUENCE [LARGE SCALE GENOMIC DNA]</scope>
    <source>
        <strain evidence="1 2">DSM 22954</strain>
    </source>
</reference>
<proteinExistence type="predicted"/>
<evidence type="ECO:0008006" key="3">
    <source>
        <dbReference type="Google" id="ProtNLM"/>
    </source>
</evidence>
<accession>A0A0J1HE16</accession>
<name>A0A0J1HE16_9GAMM</name>
<dbReference type="Gene3D" id="1.10.4060.10">
    <property type="entry name" value="BPP1347 like domain"/>
    <property type="match status" value="1"/>
</dbReference>
<evidence type="ECO:0000313" key="1">
    <source>
        <dbReference type="EMBL" id="KLV09866.1"/>
    </source>
</evidence>
<dbReference type="InterPro" id="IPR015947">
    <property type="entry name" value="PUA-like_sf"/>
</dbReference>
<sequence length="181" mass="20551">MPMTRHCLTGSGWLFTQTIRAGQQAGGIWLVMQDSRGYPAMADGDVMTLAVIESVDWLSQQQIQVHIATLSFGRIMRSSDAPAQPTRLTGQLYGGWSPSSVSLAADDVLITRLHQWQAEFGLVWPEWVTNQTPLCANWVCLRWLELLPLSLKTKQRLLKQPSARNCLRYLKKVIRQSDRYH</sequence>
<dbReference type="PATRIC" id="fig|320778.3.peg.2025"/>
<keyword evidence="2" id="KW-1185">Reference proteome</keyword>
<dbReference type="SUPFAM" id="SSF88697">
    <property type="entry name" value="PUA domain-like"/>
    <property type="match status" value="1"/>
</dbReference>